<dbReference type="Pfam" id="PF00090">
    <property type="entry name" value="TSP_1"/>
    <property type="match status" value="2"/>
</dbReference>
<keyword evidence="4" id="KW-0472">Membrane</keyword>
<dbReference type="GO" id="GO:0004222">
    <property type="term" value="F:metalloendopeptidase activity"/>
    <property type="evidence" value="ECO:0007669"/>
    <property type="project" value="TreeGrafter"/>
</dbReference>
<evidence type="ECO:0000256" key="3">
    <source>
        <dbReference type="SAM" id="MobiDB-lite"/>
    </source>
</evidence>
<evidence type="ECO:0000313" key="5">
    <source>
        <dbReference type="EMBL" id="CAJ1386272.1"/>
    </source>
</evidence>
<feature type="transmembrane region" description="Helical" evidence="4">
    <location>
        <begin position="758"/>
        <end position="780"/>
    </location>
</feature>
<comment type="subcellular location">
    <subcellularLocation>
        <location evidence="1">Secreted</location>
    </subcellularLocation>
</comment>
<dbReference type="GO" id="GO:0005576">
    <property type="term" value="C:extracellular region"/>
    <property type="evidence" value="ECO:0007669"/>
    <property type="project" value="UniProtKB-SubCell"/>
</dbReference>
<evidence type="ECO:0000256" key="4">
    <source>
        <dbReference type="SAM" id="Phobius"/>
    </source>
</evidence>
<dbReference type="GO" id="GO:0006508">
    <property type="term" value="P:proteolysis"/>
    <property type="evidence" value="ECO:0007669"/>
    <property type="project" value="TreeGrafter"/>
</dbReference>
<feature type="transmembrane region" description="Helical" evidence="4">
    <location>
        <begin position="726"/>
        <end position="746"/>
    </location>
</feature>
<evidence type="ECO:0000313" key="6">
    <source>
        <dbReference type="Proteomes" id="UP001178507"/>
    </source>
</evidence>
<gene>
    <name evidence="5" type="ORF">EVOR1521_LOCUS12679</name>
</gene>
<keyword evidence="2" id="KW-0964">Secreted</keyword>
<dbReference type="Gene3D" id="2.20.100.10">
    <property type="entry name" value="Thrombospondin type-1 (TSP1) repeat"/>
    <property type="match status" value="2"/>
</dbReference>
<dbReference type="SUPFAM" id="SSF82895">
    <property type="entry name" value="TSP-1 type 1 repeat"/>
    <property type="match status" value="8"/>
</dbReference>
<dbReference type="InterPro" id="IPR000884">
    <property type="entry name" value="TSP1_rpt"/>
</dbReference>
<dbReference type="EMBL" id="CAUJNA010001347">
    <property type="protein sequence ID" value="CAJ1386272.1"/>
    <property type="molecule type" value="Genomic_DNA"/>
</dbReference>
<keyword evidence="6" id="KW-1185">Reference proteome</keyword>
<dbReference type="Proteomes" id="UP001178507">
    <property type="component" value="Unassembled WGS sequence"/>
</dbReference>
<keyword evidence="4" id="KW-0812">Transmembrane</keyword>
<dbReference type="AlphaFoldDB" id="A0AA36IFB9"/>
<keyword evidence="4" id="KW-1133">Transmembrane helix</keyword>
<organism evidence="5 6">
    <name type="scientific">Effrenium voratum</name>
    <dbReference type="NCBI Taxonomy" id="2562239"/>
    <lineage>
        <taxon>Eukaryota</taxon>
        <taxon>Sar</taxon>
        <taxon>Alveolata</taxon>
        <taxon>Dinophyceae</taxon>
        <taxon>Suessiales</taxon>
        <taxon>Symbiodiniaceae</taxon>
        <taxon>Effrenium</taxon>
    </lineage>
</organism>
<dbReference type="PROSITE" id="PS50092">
    <property type="entry name" value="TSP1"/>
    <property type="match status" value="8"/>
</dbReference>
<feature type="region of interest" description="Disordered" evidence="3">
    <location>
        <begin position="366"/>
        <end position="387"/>
    </location>
</feature>
<evidence type="ECO:0000256" key="2">
    <source>
        <dbReference type="ARBA" id="ARBA00022525"/>
    </source>
</evidence>
<accession>A0AA36IFB9</accession>
<reference evidence="5" key="1">
    <citation type="submission" date="2023-08" db="EMBL/GenBank/DDBJ databases">
        <authorList>
            <person name="Chen Y."/>
            <person name="Shah S."/>
            <person name="Dougan E. K."/>
            <person name="Thang M."/>
            <person name="Chan C."/>
        </authorList>
    </citation>
    <scope>NUCLEOTIDE SEQUENCE</scope>
</reference>
<dbReference type="PANTHER" id="PTHR13723:SF278">
    <property type="entry name" value="ADAM METALLOPEPTIDASE WITH THROMBOSPONDIN TYPE 1 MOTIF A, ISOFORM B"/>
    <property type="match status" value="1"/>
</dbReference>
<evidence type="ECO:0000256" key="1">
    <source>
        <dbReference type="ARBA" id="ARBA00004613"/>
    </source>
</evidence>
<feature type="transmembrane region" description="Helical" evidence="4">
    <location>
        <begin position="792"/>
        <end position="813"/>
    </location>
</feature>
<dbReference type="Pfam" id="PF19030">
    <property type="entry name" value="TSP1_ADAMTS"/>
    <property type="match status" value="5"/>
</dbReference>
<name>A0AA36IFB9_9DINO</name>
<dbReference type="InterPro" id="IPR050439">
    <property type="entry name" value="ADAMTS_ADAMTS-like"/>
</dbReference>
<dbReference type="SMART" id="SM00209">
    <property type="entry name" value="TSP1"/>
    <property type="match status" value="8"/>
</dbReference>
<dbReference type="InterPro" id="IPR036383">
    <property type="entry name" value="TSP1_rpt_sf"/>
</dbReference>
<dbReference type="PANTHER" id="PTHR13723">
    <property type="entry name" value="ADAMTS A DISINTEGRIN AND METALLOPROTEASE WITH THROMBOSPONDIN MOTIFS PROTEASE"/>
    <property type="match status" value="1"/>
</dbReference>
<comment type="caution">
    <text evidence="5">The sequence shown here is derived from an EMBL/GenBank/DDBJ whole genome shotgun (WGS) entry which is preliminary data.</text>
</comment>
<dbReference type="GO" id="GO:0031012">
    <property type="term" value="C:extracellular matrix"/>
    <property type="evidence" value="ECO:0007669"/>
    <property type="project" value="TreeGrafter"/>
</dbReference>
<protein>
    <submittedName>
        <fullName evidence="5">Uncharacterized protein</fullName>
    </submittedName>
</protein>
<sequence>MLARGLTAAAIARATTCSSGRAEDCSALEVPVDTRPCFSAASCAWRFDAWQPCNVSCGIGWQERTIWCPTGTDADCPHTRPNRLQRCHSQVLAPALQVYDKGRKAGCQWLPSAWGACSGVCEPGTRSRNITCSSQEESDCAQVPRPADREACNTHAAGCAWDLGVWSPCSATSCGGLGSRVRSVGCRSQHGDAGCFGEKPREVEPCLSETTCVWQISEWDACDASCGWGVRSRLVQCSSPQEECGEKPASTEACYSCSTCTAGCAWWTSQWSRCNATCGLGLQTRDLICGTDACDPSTAPSRFRNCSSIAECAWEVGEWGLCSGSARWREAKRTACGRGVLERPVACPSGFDADCAARGIPRPMDRRECTNTTGGEDGDCPSPKPSDLKSCAETVGCAWQIGEWSACAPVEEGGGGSVACGQGLRTRTLSCEGPLESCGERPPEAENCTGLACGWRVGNWQSCNASCGHGLQMRSVECLLDLNADARGGGGGDEPGGCVGAGPATWQACVSRDACRWHSGQWSNCSEGCGLGTRSRQVLCSGGSVQLCSEWPRPADAESCSQENRLGPSCGWSVGAWSTTCGDKCGPHLREVFCAGHCFGRAPEGAKPCEVQARSGSDPGVFVDRVWRRLFCQDRFDLSLRLENPSEQLLEELVAGTRQELRWHLAQTGHGAAAQRPATDWMASINVSVPPDWRRILLVVAVVFPLDFAWYALMMFSGLPIYPLELFDTVVLPFGLLAWTPWALSLSAGQNFASWKEAAAFGAFVGFTVFGTFQGTALTFFPSYRVQWWTPLVDLVWGTSSGALTVVLADMLYNRCCNQGAKLPIAGVE</sequence>
<dbReference type="GO" id="GO:0030198">
    <property type="term" value="P:extracellular matrix organization"/>
    <property type="evidence" value="ECO:0007669"/>
    <property type="project" value="TreeGrafter"/>
</dbReference>
<proteinExistence type="predicted"/>